<dbReference type="WBParaSite" id="ECPE_0001713101-mRNA-1">
    <property type="protein sequence ID" value="ECPE_0001713101-mRNA-1"/>
    <property type="gene ID" value="ECPE_0001713101"/>
</dbReference>
<evidence type="ECO:0000313" key="1">
    <source>
        <dbReference type="WBParaSite" id="ECPE_0001713101-mRNA-1"/>
    </source>
</evidence>
<dbReference type="AlphaFoldDB" id="A0A183BD02"/>
<organism evidence="1">
    <name type="scientific">Echinostoma caproni</name>
    <dbReference type="NCBI Taxonomy" id="27848"/>
    <lineage>
        <taxon>Eukaryota</taxon>
        <taxon>Metazoa</taxon>
        <taxon>Spiralia</taxon>
        <taxon>Lophotrochozoa</taxon>
        <taxon>Platyhelminthes</taxon>
        <taxon>Trematoda</taxon>
        <taxon>Digenea</taxon>
        <taxon>Plagiorchiida</taxon>
        <taxon>Echinostomata</taxon>
        <taxon>Echinostomatoidea</taxon>
        <taxon>Echinostomatidae</taxon>
        <taxon>Echinostoma</taxon>
    </lineage>
</organism>
<accession>A0A183BD02</accession>
<sequence>LGARGRAAYRVGFDHRFYQGPRRTTFIGWC</sequence>
<proteinExistence type="predicted"/>
<reference evidence="1" key="1">
    <citation type="submission" date="2016-06" db="UniProtKB">
        <authorList>
            <consortium name="WormBaseParasite"/>
        </authorList>
    </citation>
    <scope>IDENTIFICATION</scope>
</reference>
<protein>
    <submittedName>
        <fullName evidence="1">SAM-dependent methyltransferase</fullName>
    </submittedName>
</protein>
<name>A0A183BD02_9TREM</name>